<dbReference type="Proteomes" id="UP000076532">
    <property type="component" value="Unassembled WGS sequence"/>
</dbReference>
<evidence type="ECO:0000313" key="2">
    <source>
        <dbReference type="Proteomes" id="UP000076532"/>
    </source>
</evidence>
<accession>A0A165WWZ9</accession>
<name>A0A165WWZ9_9AGAM</name>
<organism evidence="1 2">
    <name type="scientific">Athelia psychrophila</name>
    <dbReference type="NCBI Taxonomy" id="1759441"/>
    <lineage>
        <taxon>Eukaryota</taxon>
        <taxon>Fungi</taxon>
        <taxon>Dikarya</taxon>
        <taxon>Basidiomycota</taxon>
        <taxon>Agaricomycotina</taxon>
        <taxon>Agaricomycetes</taxon>
        <taxon>Agaricomycetidae</taxon>
        <taxon>Atheliales</taxon>
        <taxon>Atheliaceae</taxon>
        <taxon>Athelia</taxon>
    </lineage>
</organism>
<sequence length="114" mass="12768">MSINDSSLSLHCIHPSLPTRFWPDAPDENGASTTMPIYPLLPHEIMPESQHISESRYEAWHIQRSSRTAWVSCPTPEHASLYYLTPSLVVLSLSADMMAPPLHPGDHRNPMNAP</sequence>
<evidence type="ECO:0000313" key="1">
    <source>
        <dbReference type="EMBL" id="KZP07988.1"/>
    </source>
</evidence>
<dbReference type="EMBL" id="KV417734">
    <property type="protein sequence ID" value="KZP07988.1"/>
    <property type="molecule type" value="Genomic_DNA"/>
</dbReference>
<keyword evidence="2" id="KW-1185">Reference proteome</keyword>
<dbReference type="AlphaFoldDB" id="A0A165WWZ9"/>
<gene>
    <name evidence="1" type="ORF">FIBSPDRAFT_874927</name>
</gene>
<protein>
    <submittedName>
        <fullName evidence="1">Uncharacterized protein</fullName>
    </submittedName>
</protein>
<reference evidence="1 2" key="1">
    <citation type="journal article" date="2016" name="Mol. Biol. Evol.">
        <title>Comparative Genomics of Early-Diverging Mushroom-Forming Fungi Provides Insights into the Origins of Lignocellulose Decay Capabilities.</title>
        <authorList>
            <person name="Nagy L.G."/>
            <person name="Riley R."/>
            <person name="Tritt A."/>
            <person name="Adam C."/>
            <person name="Daum C."/>
            <person name="Floudas D."/>
            <person name="Sun H."/>
            <person name="Yadav J.S."/>
            <person name="Pangilinan J."/>
            <person name="Larsson K.H."/>
            <person name="Matsuura K."/>
            <person name="Barry K."/>
            <person name="Labutti K."/>
            <person name="Kuo R."/>
            <person name="Ohm R.A."/>
            <person name="Bhattacharya S.S."/>
            <person name="Shirouzu T."/>
            <person name="Yoshinaga Y."/>
            <person name="Martin F.M."/>
            <person name="Grigoriev I.V."/>
            <person name="Hibbett D.S."/>
        </authorList>
    </citation>
    <scope>NUCLEOTIDE SEQUENCE [LARGE SCALE GENOMIC DNA]</scope>
    <source>
        <strain evidence="1 2">CBS 109695</strain>
    </source>
</reference>
<proteinExistence type="predicted"/>